<keyword evidence="7" id="KW-0482">Metalloprotease</keyword>
<reference evidence="10" key="1">
    <citation type="submission" date="2022-03" db="EMBL/GenBank/DDBJ databases">
        <title>Aurantimonas Liuensis sp. Nov., isolated from the hadal seawater of the Mariana Trench.</title>
        <authorList>
            <person name="Liu R."/>
        </authorList>
    </citation>
    <scope>NUCLEOTIDE SEQUENCE</scope>
    <source>
        <strain evidence="10">LRZ36</strain>
    </source>
</reference>
<dbReference type="Gene3D" id="3.30.1380.10">
    <property type="match status" value="1"/>
</dbReference>
<dbReference type="GO" id="GO:0004252">
    <property type="term" value="F:serine-type endopeptidase activity"/>
    <property type="evidence" value="ECO:0007669"/>
    <property type="project" value="InterPro"/>
</dbReference>
<evidence type="ECO:0000256" key="1">
    <source>
        <dbReference type="ARBA" id="ARBA00022670"/>
    </source>
</evidence>
<evidence type="ECO:0000256" key="2">
    <source>
        <dbReference type="ARBA" id="ARBA00022723"/>
    </source>
</evidence>
<evidence type="ECO:0000256" key="5">
    <source>
        <dbReference type="ARBA" id="ARBA00022801"/>
    </source>
</evidence>
<feature type="signal peptide" evidence="9">
    <location>
        <begin position="1"/>
        <end position="29"/>
    </location>
</feature>
<accession>A0A9X2KE58</accession>
<dbReference type="PIRSF" id="PIRSF018455">
    <property type="entry name" value="MepA"/>
    <property type="match status" value="1"/>
</dbReference>
<keyword evidence="5 10" id="KW-0378">Hydrolase</keyword>
<evidence type="ECO:0000256" key="3">
    <source>
        <dbReference type="ARBA" id="ARBA00022729"/>
    </source>
</evidence>
<evidence type="ECO:0000256" key="7">
    <source>
        <dbReference type="ARBA" id="ARBA00023049"/>
    </source>
</evidence>
<keyword evidence="11" id="KW-1185">Reference proteome</keyword>
<keyword evidence="3 9" id="KW-0732">Signal</keyword>
<sequence>MKPASRTLRVFATIAAALAFLTTTGQTFAEPNAKQIFSAQRTAAALPAESLGFYTKGCLAGGAQLAADGPTWQAMRLSRDRHYGHPTTVAFIENLSREAARRGIWPGLLVGDMSQPRGGPMPYGHSSHQIGLDADIWLQPMPTPRLTAAAREDFPFRSVLKKGTFQVDDRIWNARYRDLIKLAAEDSKVQRIFVHPGIKKKLCETSSGDRVWLNKVRPYYGHHEHFHVRLFCQPGSPDCTEQKSTGRGDGCGDLDWWFDVALQPPPPNAKPAKPKPAMTLADLPKQCRAVANAPAMGSSGAMIAATGTKATAASVGLAYAPAGSVPIPTDRPER</sequence>
<evidence type="ECO:0000256" key="4">
    <source>
        <dbReference type="ARBA" id="ARBA00022764"/>
    </source>
</evidence>
<dbReference type="NCBIfam" id="NF006947">
    <property type="entry name" value="PRK09429.1"/>
    <property type="match status" value="1"/>
</dbReference>
<evidence type="ECO:0000256" key="9">
    <source>
        <dbReference type="SAM" id="SignalP"/>
    </source>
</evidence>
<proteinExistence type="predicted"/>
<dbReference type="EMBL" id="JALHBS010000016">
    <property type="protein sequence ID" value="MCP3054086.1"/>
    <property type="molecule type" value="Genomic_DNA"/>
</dbReference>
<keyword evidence="8" id="KW-1015">Disulfide bond</keyword>
<dbReference type="GO" id="GO:0030288">
    <property type="term" value="C:outer membrane-bounded periplasmic space"/>
    <property type="evidence" value="ECO:0007669"/>
    <property type="project" value="InterPro"/>
</dbReference>
<dbReference type="RefSeq" id="WP_253962965.1">
    <property type="nucleotide sequence ID" value="NZ_JALHBS010000016.1"/>
</dbReference>
<dbReference type="GO" id="GO:0008237">
    <property type="term" value="F:metallopeptidase activity"/>
    <property type="evidence" value="ECO:0007669"/>
    <property type="project" value="UniProtKB-KW"/>
</dbReference>
<dbReference type="GO" id="GO:0046872">
    <property type="term" value="F:metal ion binding"/>
    <property type="evidence" value="ECO:0007669"/>
    <property type="project" value="UniProtKB-KW"/>
</dbReference>
<evidence type="ECO:0000256" key="8">
    <source>
        <dbReference type="PIRSR" id="PIRSR018455-2"/>
    </source>
</evidence>
<feature type="disulfide bond" evidence="8">
    <location>
        <begin position="58"/>
        <end position="287"/>
    </location>
</feature>
<feature type="disulfide bond" evidence="8">
    <location>
        <begin position="232"/>
        <end position="239"/>
    </location>
</feature>
<evidence type="ECO:0000313" key="11">
    <source>
        <dbReference type="Proteomes" id="UP001155220"/>
    </source>
</evidence>
<dbReference type="Proteomes" id="UP001155220">
    <property type="component" value="Unassembled WGS sequence"/>
</dbReference>
<dbReference type="GO" id="GO:0006508">
    <property type="term" value="P:proteolysis"/>
    <property type="evidence" value="ECO:0007669"/>
    <property type="project" value="UniProtKB-KW"/>
</dbReference>
<dbReference type="AlphaFoldDB" id="A0A9X2KE58"/>
<comment type="caution">
    <text evidence="10">The sequence shown here is derived from an EMBL/GenBank/DDBJ whole genome shotgun (WGS) entry which is preliminary data.</text>
</comment>
<name>A0A9X2KE58_9HYPH</name>
<dbReference type="SUPFAM" id="SSF55166">
    <property type="entry name" value="Hedgehog/DD-peptidase"/>
    <property type="match status" value="1"/>
</dbReference>
<dbReference type="InterPro" id="IPR009045">
    <property type="entry name" value="Zn_M74/Hedgehog-like"/>
</dbReference>
<evidence type="ECO:0000313" key="10">
    <source>
        <dbReference type="EMBL" id="MCP3054086.1"/>
    </source>
</evidence>
<protein>
    <submittedName>
        <fullName evidence="10">Penicillin-insensitive murein endopeptidase</fullName>
        <ecNumber evidence="10">3.4.-.-</ecNumber>
    </submittedName>
</protein>
<dbReference type="InterPro" id="IPR005073">
    <property type="entry name" value="Peptidase_M74"/>
</dbReference>
<dbReference type="Pfam" id="PF03411">
    <property type="entry name" value="Peptidase_M74"/>
    <property type="match status" value="1"/>
</dbReference>
<keyword evidence="6" id="KW-0862">Zinc</keyword>
<keyword evidence="1" id="KW-0645">Protease</keyword>
<feature type="disulfide bond" evidence="8">
    <location>
        <begin position="203"/>
        <end position="251"/>
    </location>
</feature>
<keyword evidence="2" id="KW-0479">Metal-binding</keyword>
<dbReference type="EC" id="3.4.-.-" evidence="10"/>
<feature type="chain" id="PRO_5040957612" evidence="9">
    <location>
        <begin position="30"/>
        <end position="334"/>
    </location>
</feature>
<gene>
    <name evidence="10" type="primary">mepA</name>
    <name evidence="10" type="ORF">MJ956_02840</name>
</gene>
<organism evidence="10 11">
    <name type="scientific">Aurantimonas marianensis</name>
    <dbReference type="NCBI Taxonomy" id="2920428"/>
    <lineage>
        <taxon>Bacteria</taxon>
        <taxon>Pseudomonadati</taxon>
        <taxon>Pseudomonadota</taxon>
        <taxon>Alphaproteobacteria</taxon>
        <taxon>Hyphomicrobiales</taxon>
        <taxon>Aurantimonadaceae</taxon>
        <taxon>Aurantimonas</taxon>
    </lineage>
</organism>
<evidence type="ECO:0000256" key="6">
    <source>
        <dbReference type="ARBA" id="ARBA00022833"/>
    </source>
</evidence>
<keyword evidence="4" id="KW-0574">Periplasm</keyword>